<dbReference type="InterPro" id="IPR050970">
    <property type="entry name" value="Cl_channel_volt-gated"/>
</dbReference>
<feature type="transmembrane region" description="Helical" evidence="4">
    <location>
        <begin position="1541"/>
        <end position="1567"/>
    </location>
</feature>
<dbReference type="EMBL" id="JAENGY010000010">
    <property type="protein sequence ID" value="KAG6977215.1"/>
    <property type="molecule type" value="Genomic_DNA"/>
</dbReference>
<feature type="transmembrane region" description="Helical" evidence="4">
    <location>
        <begin position="1512"/>
        <end position="1534"/>
    </location>
</feature>
<evidence type="ECO:0000259" key="5">
    <source>
        <dbReference type="PROSITE" id="PS50001"/>
    </source>
</evidence>
<feature type="compositionally biased region" description="Polar residues" evidence="3">
    <location>
        <begin position="1076"/>
        <end position="1086"/>
    </location>
</feature>
<protein>
    <recommendedName>
        <fullName evidence="5">SH2 domain-containing protein</fullName>
    </recommendedName>
</protein>
<keyword evidence="7" id="KW-1185">Reference proteome</keyword>
<evidence type="ECO:0000313" key="7">
    <source>
        <dbReference type="Proteomes" id="UP000709295"/>
    </source>
</evidence>
<dbReference type="SMART" id="SM00252">
    <property type="entry name" value="SH2"/>
    <property type="match status" value="1"/>
</dbReference>
<dbReference type="InterPro" id="IPR056884">
    <property type="entry name" value="NPHP3-like_N"/>
</dbReference>
<feature type="transmembrane region" description="Helical" evidence="4">
    <location>
        <begin position="1188"/>
        <end position="1214"/>
    </location>
</feature>
<evidence type="ECO:0000313" key="6">
    <source>
        <dbReference type="EMBL" id="KAG6977215.1"/>
    </source>
</evidence>
<feature type="transmembrane region" description="Helical" evidence="4">
    <location>
        <begin position="1376"/>
        <end position="1397"/>
    </location>
</feature>
<comment type="caution">
    <text evidence="6">The sequence shown here is derived from an EMBL/GenBank/DDBJ whole genome shotgun (WGS) entry which is preliminary data.</text>
</comment>
<dbReference type="Pfam" id="PF13676">
    <property type="entry name" value="TIR_2"/>
    <property type="match status" value="1"/>
</dbReference>
<feature type="transmembrane region" description="Helical" evidence="4">
    <location>
        <begin position="1298"/>
        <end position="1321"/>
    </location>
</feature>
<dbReference type="Proteomes" id="UP000709295">
    <property type="component" value="Unassembled WGS sequence"/>
</dbReference>
<evidence type="ECO:0000256" key="2">
    <source>
        <dbReference type="PROSITE-ProRule" id="PRU00191"/>
    </source>
</evidence>
<dbReference type="Pfam" id="PF00654">
    <property type="entry name" value="Voltage_CLC"/>
    <property type="match status" value="1"/>
</dbReference>
<keyword evidence="1" id="KW-0677">Repeat</keyword>
<dbReference type="InterPro" id="IPR000157">
    <property type="entry name" value="TIR_dom"/>
</dbReference>
<organism evidence="6 7">
    <name type="scientific">Phytophthora aleatoria</name>
    <dbReference type="NCBI Taxonomy" id="2496075"/>
    <lineage>
        <taxon>Eukaryota</taxon>
        <taxon>Sar</taxon>
        <taxon>Stramenopiles</taxon>
        <taxon>Oomycota</taxon>
        <taxon>Peronosporomycetes</taxon>
        <taxon>Peronosporales</taxon>
        <taxon>Peronosporaceae</taxon>
        <taxon>Phytophthora</taxon>
    </lineage>
</organism>
<keyword evidence="2" id="KW-0727">SH2 domain</keyword>
<evidence type="ECO:0000256" key="3">
    <source>
        <dbReference type="SAM" id="MobiDB-lite"/>
    </source>
</evidence>
<dbReference type="InterPro" id="IPR000980">
    <property type="entry name" value="SH2"/>
</dbReference>
<keyword evidence="4" id="KW-0472">Membrane</keyword>
<evidence type="ECO:0000256" key="1">
    <source>
        <dbReference type="ARBA" id="ARBA00022737"/>
    </source>
</evidence>
<sequence>MATTVQRRGHVVWLDIEKLSAGIDWEEGIAGGLSWVRDAGSDGRVLLVMTPHALRRPDGYCLNEVARAASLRLNIFPVMVAESAPPPSIAILPFFDMRDCVPGDVEQETHAKDSQEWRDLMKSCLETSTFLDKAERLYTILELFDSITSYGVPAVAGLANLSLFPGFDDPHLDTPRSSSVRRLLSSSPTRGRFAILDVPVEESSKETTSTLSTPSIQVDNAVNINEAESLGASSASPLVAEGSSATITEPKAEDDSAVLRRKTRYVLSYDESCYVLAQQIYEDLTESGFSVFPVSAAGNTVIIKEDEATGKDGPSSREDALQWASAEKDGKLILLLTAESVGRPHGVSLNDVSAAMSAGLGFVPLLVRTCEIPLSICRIQWLDMTDCLLHSGDGFGNGVTARLNRVRYESRKDQLISALEGTLDHEGQQARLFSLLSPFNFQRQISHLTENFVGREWLFQQFQRWVQGSSASNVTSSTRELSNQRVFWVVGQIGSGKTSMAAYMAQSCPEIAAFHFATQEDEQTHNARRCILSLAYQLTTQLPEYAHYLQSHEPLEEMVPVASFVELVTHLLIGPLNAIARPSKYKSLVLLIDGVEWLIPASSSSPMPPLSGGSWRESKDEECFVSMLPVLVSRLPEWVRIVLLSREEPPVLSKLHAFDPPDVSIEQFQHENDQDIRRYITQSLSKLHLSDVDFEKAAVQIGTDSGNNHEFGMEQVVELIARRSEGLFLYAVNVVQAISEGRLRLHELAELPVGMGAYLQQFFASHFADHDMYKQRVRPVLERDAAAVLGSLFSIEAGNDPESQLLRPFHSSVLDWVRDSSSSGLFFVDVASGHERLGRWAAREYQTLTRSNVSEFVNLNYELEATGDEKLKAKIYIVRNACNHLMQATGEDCMQLVAAFAADEKFQLARRLLHVRAEGLQSFFHGDISREKVQELLARRQPHRVGSFLIRYTSRQRTYCASFVTGLDEATGAPKFRHNLIHHLENGSYSTVPQAEVTEKTILYPDLISFVEQYQRKGVISSSQSVQIAASSSACPSLSQSVPGVGDSNANTPSTATSWTKSWSPSAALDQAKSAMKQSGTGQNPLNGRYRPLQLLDDDESDDEWQGEARGVPSFISGASSSSSAMEAASIPLARSLLEREHMTSFLQSSWVFLLLLGTLASVTAWSVDAGVLVVTKLHSSFTELGGTWYLGYLFYILFRVSILLLGVGCTVLICPEAAGSGIPEMRSILGGFPFPNYLTGRALIAKCFALILALGSGLTIGKEGPFVHLSSIIARQLLRLPLFEQIRKSKDLTHHMLAAACAVGVTATFGAPVGGVLFSIEVTTSYYVTSNYWRAFFSSVVGVVVFRGLNSLLAGSYGSLFTTYFDPLPYETFEIAFFLLLAVICGLLAALLVRSYRLTLDMKKKFEDEYILPYCGRFPGVSPFIYAALVAFLFSLVEYPVGSFMQLTQRQTIDDMFSTKTLAAVSTATHLSIDFGSSWTSPSLLLNLFAYVVVRFWALAISATVFVPSGIVTPIFAIGAALGRLFGELVVILSEGELSIGGYAVVGAASFTAGVTGTISIAVIVFELTGQLSYMIPVLLCVIVGRAVTRFFSLDMYETMARQKNLPQWPDLTKQISYSLTAGDLMRDVPPYFLVRRQTLASIKHLLQVTSRAKKDKIVRLFPVVDDTKTMVLLGVATREELESLVVLWELSLRSGKVSGRRVSVAGIMPEQAVVLSNPATEKAEDVDLVYLELLSLEEEHFHVPRDTFASHVILLISVHKCPQLFVTHRGKLQGVIHAADLLAGSRKYML</sequence>
<keyword evidence="4" id="KW-0812">Transmembrane</keyword>
<feature type="transmembrane region" description="Helical" evidence="4">
    <location>
        <begin position="1333"/>
        <end position="1355"/>
    </location>
</feature>
<feature type="transmembrane region" description="Helical" evidence="4">
    <location>
        <begin position="1151"/>
        <end position="1176"/>
    </location>
</feature>
<feature type="domain" description="SH2" evidence="5">
    <location>
        <begin position="923"/>
        <end position="1016"/>
    </location>
</feature>
<dbReference type="GO" id="GO:0016020">
    <property type="term" value="C:membrane"/>
    <property type="evidence" value="ECO:0007669"/>
    <property type="project" value="InterPro"/>
</dbReference>
<reference evidence="6" key="1">
    <citation type="submission" date="2021-01" db="EMBL/GenBank/DDBJ databases">
        <title>Phytophthora aleatoria, a newly-described species from Pinus radiata is distinct from Phytophthora cactorum isolates based on comparative genomics.</title>
        <authorList>
            <person name="Mcdougal R."/>
            <person name="Panda P."/>
            <person name="Williams N."/>
            <person name="Studholme D.J."/>
        </authorList>
    </citation>
    <scope>NUCLEOTIDE SEQUENCE</scope>
    <source>
        <strain evidence="6">NZFS 4037</strain>
    </source>
</reference>
<dbReference type="PROSITE" id="PS50001">
    <property type="entry name" value="SH2"/>
    <property type="match status" value="1"/>
</dbReference>
<accession>A0A8J5JE55</accession>
<dbReference type="PANTHER" id="PTHR45720">
    <property type="entry name" value="CHLORIDE CHANNEL PROTEIN 2"/>
    <property type="match status" value="1"/>
</dbReference>
<dbReference type="Pfam" id="PF00017">
    <property type="entry name" value="SH2"/>
    <property type="match status" value="1"/>
</dbReference>
<feature type="compositionally biased region" description="Polar residues" evidence="3">
    <location>
        <begin position="1048"/>
        <end position="1065"/>
    </location>
</feature>
<proteinExistence type="predicted"/>
<dbReference type="InterPro" id="IPR001807">
    <property type="entry name" value="ClC"/>
</dbReference>
<feature type="region of interest" description="Disordered" evidence="3">
    <location>
        <begin position="1039"/>
        <end position="1093"/>
    </location>
</feature>
<gene>
    <name evidence="6" type="ORF">JG688_00000572</name>
</gene>
<dbReference type="GO" id="GO:0005247">
    <property type="term" value="F:voltage-gated chloride channel activity"/>
    <property type="evidence" value="ECO:0007669"/>
    <property type="project" value="TreeGrafter"/>
</dbReference>
<evidence type="ECO:0000256" key="4">
    <source>
        <dbReference type="SAM" id="Phobius"/>
    </source>
</evidence>
<dbReference type="Pfam" id="PF24883">
    <property type="entry name" value="NPHP3_N"/>
    <property type="match status" value="1"/>
</dbReference>
<name>A0A8J5JE55_9STRA</name>
<dbReference type="PANTHER" id="PTHR45720:SF10">
    <property type="entry name" value="CHLORIDE CHANNEL PROTEIN 2"/>
    <property type="match status" value="1"/>
</dbReference>
<dbReference type="CDD" id="cd00173">
    <property type="entry name" value="SH2"/>
    <property type="match status" value="1"/>
</dbReference>
<dbReference type="GO" id="GO:0007165">
    <property type="term" value="P:signal transduction"/>
    <property type="evidence" value="ECO:0007669"/>
    <property type="project" value="InterPro"/>
</dbReference>
<keyword evidence="4" id="KW-1133">Transmembrane helix</keyword>
<feature type="transmembrane region" description="Helical" evidence="4">
    <location>
        <begin position="1573"/>
        <end position="1593"/>
    </location>
</feature>
<feature type="transmembrane region" description="Helical" evidence="4">
    <location>
        <begin position="1425"/>
        <end position="1442"/>
    </location>
</feature>